<reference evidence="4 5" key="1">
    <citation type="journal article" date="2019" name="Int. J. Syst. Evol. Microbiol.">
        <title>The Global Catalogue of Microorganisms (GCM) 10K type strain sequencing project: providing services to taxonomists for standard genome sequencing and annotation.</title>
        <authorList>
            <consortium name="The Broad Institute Genomics Platform"/>
            <consortium name="The Broad Institute Genome Sequencing Center for Infectious Disease"/>
            <person name="Wu L."/>
            <person name="Ma J."/>
        </authorList>
    </citation>
    <scope>NUCLEOTIDE SEQUENCE [LARGE SCALE GENOMIC DNA]</scope>
    <source>
        <strain evidence="4 5">JCM 15749</strain>
    </source>
</reference>
<protein>
    <submittedName>
        <fullName evidence="4">Lysophospholipid acyltransferase family protein</fullName>
    </submittedName>
</protein>
<dbReference type="PANTHER" id="PTHR10434:SF55">
    <property type="entry name" value="POSSIBLE ACYLTRANSFERASE"/>
    <property type="match status" value="1"/>
</dbReference>
<organism evidence="4 5">
    <name type="scientific">Aeromicrobium halocynthiae</name>
    <dbReference type="NCBI Taxonomy" id="560557"/>
    <lineage>
        <taxon>Bacteria</taxon>
        <taxon>Bacillati</taxon>
        <taxon>Actinomycetota</taxon>
        <taxon>Actinomycetes</taxon>
        <taxon>Propionibacteriales</taxon>
        <taxon>Nocardioidaceae</taxon>
        <taxon>Aeromicrobium</taxon>
    </lineage>
</organism>
<dbReference type="EMBL" id="BAAAPY010000002">
    <property type="protein sequence ID" value="GAA2073936.1"/>
    <property type="molecule type" value="Genomic_DNA"/>
</dbReference>
<keyword evidence="1" id="KW-0808">Transferase</keyword>
<dbReference type="RefSeq" id="WP_344325409.1">
    <property type="nucleotide sequence ID" value="NZ_BAAAPY010000002.1"/>
</dbReference>
<dbReference type="SUPFAM" id="SSF69593">
    <property type="entry name" value="Glycerol-3-phosphate (1)-acyltransferase"/>
    <property type="match status" value="1"/>
</dbReference>
<accession>A0ABN2VX71</accession>
<gene>
    <name evidence="4" type="ORF">GCM10009821_10490</name>
</gene>
<dbReference type="InterPro" id="IPR002123">
    <property type="entry name" value="Plipid/glycerol_acylTrfase"/>
</dbReference>
<keyword evidence="5" id="KW-1185">Reference proteome</keyword>
<dbReference type="CDD" id="cd07989">
    <property type="entry name" value="LPLAT_AGPAT-like"/>
    <property type="match status" value="1"/>
</dbReference>
<feature type="domain" description="Phospholipid/glycerol acyltransferase" evidence="3">
    <location>
        <begin position="39"/>
        <end position="153"/>
    </location>
</feature>
<keyword evidence="2 4" id="KW-0012">Acyltransferase</keyword>
<comment type="caution">
    <text evidence="4">The sequence shown here is derived from an EMBL/GenBank/DDBJ whole genome shotgun (WGS) entry which is preliminary data.</text>
</comment>
<dbReference type="Proteomes" id="UP001501480">
    <property type="component" value="Unassembled WGS sequence"/>
</dbReference>
<sequence length="252" mass="27432">MRGDVVYRTVVRCFAGVFALLGLRIRVHGEHHLPTTGGAVLAINHTSYLDFALVGYAARERGRLVRFMSKASVFELPVVGWLMRSMRHVPVDRHSGASAFRQARRALGGGELMGVFPEATISRSFRIKRLKPGAAALAQAADVPLVPCILWGGHRVATVDRRPSLRRGVAVTVLVGDPIVPTPEDSSVTLTARLRTAMERLLDEAVDSYPDQPRDDADLWWVPADRGGTAPDVATGDALDREALRRIGAPTD</sequence>
<name>A0ABN2VX71_9ACTN</name>
<evidence type="ECO:0000256" key="2">
    <source>
        <dbReference type="ARBA" id="ARBA00023315"/>
    </source>
</evidence>
<evidence type="ECO:0000313" key="5">
    <source>
        <dbReference type="Proteomes" id="UP001501480"/>
    </source>
</evidence>
<proteinExistence type="predicted"/>
<evidence type="ECO:0000259" key="3">
    <source>
        <dbReference type="SMART" id="SM00563"/>
    </source>
</evidence>
<dbReference type="GO" id="GO:0016746">
    <property type="term" value="F:acyltransferase activity"/>
    <property type="evidence" value="ECO:0007669"/>
    <property type="project" value="UniProtKB-KW"/>
</dbReference>
<evidence type="ECO:0000256" key="1">
    <source>
        <dbReference type="ARBA" id="ARBA00022679"/>
    </source>
</evidence>
<dbReference type="SMART" id="SM00563">
    <property type="entry name" value="PlsC"/>
    <property type="match status" value="1"/>
</dbReference>
<dbReference type="Pfam" id="PF01553">
    <property type="entry name" value="Acyltransferase"/>
    <property type="match status" value="1"/>
</dbReference>
<evidence type="ECO:0000313" key="4">
    <source>
        <dbReference type="EMBL" id="GAA2073936.1"/>
    </source>
</evidence>
<dbReference type="PANTHER" id="PTHR10434">
    <property type="entry name" value="1-ACYL-SN-GLYCEROL-3-PHOSPHATE ACYLTRANSFERASE"/>
    <property type="match status" value="1"/>
</dbReference>